<dbReference type="InterPro" id="IPR014017">
    <property type="entry name" value="DNA_helicase_UvrD-like_C"/>
</dbReference>
<feature type="domain" description="UvrD-like helicase C-terminal" evidence="13">
    <location>
        <begin position="294"/>
        <end position="572"/>
    </location>
</feature>
<dbReference type="InterPro" id="IPR005751">
    <property type="entry name" value="ATP-dep_DNA_helicase_PcrA"/>
</dbReference>
<dbReference type="SUPFAM" id="SSF52540">
    <property type="entry name" value="P-loop containing nucleoside triphosphate hydrolases"/>
    <property type="match status" value="1"/>
</dbReference>
<dbReference type="PROSITE" id="PS51198">
    <property type="entry name" value="UVRD_HELICASE_ATP_BIND"/>
    <property type="match status" value="1"/>
</dbReference>
<evidence type="ECO:0000256" key="11">
    <source>
        <dbReference type="RuleBase" id="RU364053"/>
    </source>
</evidence>
<evidence type="ECO:0000256" key="9">
    <source>
        <dbReference type="ARBA" id="ARBA00048988"/>
    </source>
</evidence>
<dbReference type="Gene3D" id="3.40.50.300">
    <property type="entry name" value="P-loop containing nucleotide triphosphate hydrolases"/>
    <property type="match status" value="2"/>
</dbReference>
<dbReference type="GO" id="GO:0006260">
    <property type="term" value="P:DNA replication"/>
    <property type="evidence" value="ECO:0007669"/>
    <property type="project" value="InterPro"/>
</dbReference>
<dbReference type="Proteomes" id="UP000199695">
    <property type="component" value="Unassembled WGS sequence"/>
</dbReference>
<evidence type="ECO:0000259" key="12">
    <source>
        <dbReference type="PROSITE" id="PS51198"/>
    </source>
</evidence>
<name>A0A1H8C9M0_9BACL</name>
<dbReference type="PROSITE" id="PS51217">
    <property type="entry name" value="UVRD_HELICASE_CTER"/>
    <property type="match status" value="1"/>
</dbReference>
<evidence type="ECO:0000256" key="10">
    <source>
        <dbReference type="PROSITE-ProRule" id="PRU00560"/>
    </source>
</evidence>
<dbReference type="GO" id="GO:0005524">
    <property type="term" value="F:ATP binding"/>
    <property type="evidence" value="ECO:0007669"/>
    <property type="project" value="UniProtKB-UniRule"/>
</dbReference>
<dbReference type="GO" id="GO:0005829">
    <property type="term" value="C:cytosol"/>
    <property type="evidence" value="ECO:0007669"/>
    <property type="project" value="TreeGrafter"/>
</dbReference>
<dbReference type="InterPro" id="IPR014016">
    <property type="entry name" value="UvrD-like_ATP-bd"/>
</dbReference>
<dbReference type="Gene3D" id="1.10.486.10">
    <property type="entry name" value="PCRA, domain 4"/>
    <property type="match status" value="1"/>
</dbReference>
<keyword evidence="5 10" id="KW-0067">ATP-binding</keyword>
<evidence type="ECO:0000256" key="8">
    <source>
        <dbReference type="ARBA" id="ARBA00034617"/>
    </source>
</evidence>
<dbReference type="InterPro" id="IPR013986">
    <property type="entry name" value="DExx_box_DNA_helicase_dom_sf"/>
</dbReference>
<evidence type="ECO:0000256" key="4">
    <source>
        <dbReference type="ARBA" id="ARBA00022806"/>
    </source>
</evidence>
<dbReference type="CDD" id="cd18807">
    <property type="entry name" value="SF1_C_UvrD"/>
    <property type="match status" value="1"/>
</dbReference>
<accession>A0A1H8C9M0</accession>
<dbReference type="PANTHER" id="PTHR11070">
    <property type="entry name" value="UVRD / RECB / PCRA DNA HELICASE FAMILY MEMBER"/>
    <property type="match status" value="1"/>
</dbReference>
<evidence type="ECO:0000256" key="1">
    <source>
        <dbReference type="ARBA" id="ARBA00009922"/>
    </source>
</evidence>
<evidence type="ECO:0000256" key="6">
    <source>
        <dbReference type="ARBA" id="ARBA00023125"/>
    </source>
</evidence>
<keyword evidence="6 11" id="KW-0238">DNA-binding</keyword>
<proteinExistence type="inferred from homology"/>
<dbReference type="GO" id="GO:0043138">
    <property type="term" value="F:3'-5' DNA helicase activity"/>
    <property type="evidence" value="ECO:0007669"/>
    <property type="project" value="UniProtKB-EC"/>
</dbReference>
<keyword evidence="15" id="KW-1185">Reference proteome</keyword>
<organism evidence="14 15">
    <name type="scientific">Lihuaxuella thermophila</name>
    <dbReference type="NCBI Taxonomy" id="1173111"/>
    <lineage>
        <taxon>Bacteria</taxon>
        <taxon>Bacillati</taxon>
        <taxon>Bacillota</taxon>
        <taxon>Bacilli</taxon>
        <taxon>Bacillales</taxon>
        <taxon>Thermoactinomycetaceae</taxon>
        <taxon>Lihuaxuella</taxon>
    </lineage>
</organism>
<dbReference type="Pfam" id="PF13361">
    <property type="entry name" value="UvrD_C"/>
    <property type="match status" value="1"/>
</dbReference>
<dbReference type="GO" id="GO:0000725">
    <property type="term" value="P:recombinational repair"/>
    <property type="evidence" value="ECO:0007669"/>
    <property type="project" value="TreeGrafter"/>
</dbReference>
<evidence type="ECO:0000256" key="3">
    <source>
        <dbReference type="ARBA" id="ARBA00022801"/>
    </source>
</evidence>
<evidence type="ECO:0000256" key="5">
    <source>
        <dbReference type="ARBA" id="ARBA00022840"/>
    </source>
</evidence>
<dbReference type="FunFam" id="1.10.486.10:FF:000003">
    <property type="entry name" value="ATP-dependent DNA helicase"/>
    <property type="match status" value="1"/>
</dbReference>
<gene>
    <name evidence="14" type="ORF">SAMN05444955_103128</name>
</gene>
<keyword evidence="2 10" id="KW-0547">Nucleotide-binding</keyword>
<dbReference type="Pfam" id="PF21196">
    <property type="entry name" value="PcrA_UvrD_tudor"/>
    <property type="match status" value="1"/>
</dbReference>
<dbReference type="EC" id="5.6.2.4" evidence="11"/>
<keyword evidence="7" id="KW-0413">Isomerase</keyword>
<dbReference type="GO" id="GO:0016887">
    <property type="term" value="F:ATP hydrolysis activity"/>
    <property type="evidence" value="ECO:0007669"/>
    <property type="project" value="RHEA"/>
</dbReference>
<feature type="binding site" evidence="10">
    <location>
        <begin position="35"/>
        <end position="42"/>
    </location>
    <ligand>
        <name>ATP</name>
        <dbReference type="ChEBI" id="CHEBI:30616"/>
    </ligand>
</feature>
<keyword evidence="4 10" id="KW-0347">Helicase</keyword>
<evidence type="ECO:0000256" key="7">
    <source>
        <dbReference type="ARBA" id="ARBA00023235"/>
    </source>
</evidence>
<keyword evidence="3 10" id="KW-0378">Hydrolase</keyword>
<evidence type="ECO:0000256" key="2">
    <source>
        <dbReference type="ARBA" id="ARBA00022741"/>
    </source>
</evidence>
<comment type="catalytic activity">
    <reaction evidence="9 11">
        <text>ATP + H2O = ADP + phosphate + H(+)</text>
        <dbReference type="Rhea" id="RHEA:13065"/>
        <dbReference type="ChEBI" id="CHEBI:15377"/>
        <dbReference type="ChEBI" id="CHEBI:15378"/>
        <dbReference type="ChEBI" id="CHEBI:30616"/>
        <dbReference type="ChEBI" id="CHEBI:43474"/>
        <dbReference type="ChEBI" id="CHEBI:456216"/>
        <dbReference type="EC" id="5.6.2.4"/>
    </reaction>
</comment>
<sequence length="732" mass="83487">MMNQPIYSSEQLLSGLNPMQRRAVETTEGPVQIVAGAGSGKTRVLTHRVAYLLAEKKIHPWNILAITFTNKAAREMKDRIVSLVGPVAEEIWISTFHSMCVRILRRDIDRIGYSRNFTILDTSDQLTVIKQVLKEENLDPKKFEPRSILNKISQAKNALQGPDQMKVHAKSFLDEVAAEVYEKYQHKLRTNESLDFDDLLMQTVVLFEQVPEVKEYYQRKFQYIHVDEYQDTNHVQYVLVKLLAGRHQNICVVGDSDQSIYRFRGADISNILNFERDYPQAKLIKLEQNYRSTKKILAAANHLIAHNTERKPKDLWTENEEGVPIQFFEAGSEHEEAYYVADTIVQGYRQGHRYRDYAVLYRTNAQSRVIEDVLLKANIPYTVVGGIKFYERKEIKDVLAYLRLIVNPHDDLSLQRIINVPKRGIGAATMDKIAAYAAKQGIPLFEALLEAEEVGLTKRVIGPLRDFVQLIQQMHAMAEYLSAVELTEEILARSGYREELKKENTLEAAGRLENIDEFISVAQEFEKRSEDKSLIAFLTDLALISDIDALDQPAEDKPDDAVSLMTLHSAKGLEFPHVFLVGMEEGIFPHSRSLDDESEMEEERRLAYVGITRAEKCLHLSRARTRTLFGMTSSNLPSRFLSEIPDDLIEVAGRRKKESAVHDMMPRRTVIRPVPNTELAWSVGDRAEHKKWGIGTVVQVQGEGEEVELNIAFPAPVGVKKLLARYAPIKKL</sequence>
<dbReference type="GO" id="GO:0033202">
    <property type="term" value="C:DNA helicase complex"/>
    <property type="evidence" value="ECO:0007669"/>
    <property type="project" value="TreeGrafter"/>
</dbReference>
<comment type="similarity">
    <text evidence="1 11">Belongs to the helicase family. UvrD subfamily.</text>
</comment>
<dbReference type="EMBL" id="FOCQ01000003">
    <property type="protein sequence ID" value="SEM91154.1"/>
    <property type="molecule type" value="Genomic_DNA"/>
</dbReference>
<dbReference type="Gene3D" id="1.10.10.160">
    <property type="match status" value="1"/>
</dbReference>
<dbReference type="GO" id="GO:0003677">
    <property type="term" value="F:DNA binding"/>
    <property type="evidence" value="ECO:0007669"/>
    <property type="project" value="UniProtKB-KW"/>
</dbReference>
<dbReference type="CDD" id="cd17932">
    <property type="entry name" value="DEXQc_UvrD"/>
    <property type="match status" value="1"/>
</dbReference>
<evidence type="ECO:0000313" key="14">
    <source>
        <dbReference type="EMBL" id="SEM91154.1"/>
    </source>
</evidence>
<comment type="catalytic activity">
    <reaction evidence="8">
        <text>Couples ATP hydrolysis with the unwinding of duplex DNA by translocating in the 3'-5' direction.</text>
        <dbReference type="EC" id="5.6.2.4"/>
    </reaction>
</comment>
<dbReference type="PANTHER" id="PTHR11070:SF2">
    <property type="entry name" value="ATP-DEPENDENT DNA HELICASE SRS2"/>
    <property type="match status" value="1"/>
</dbReference>
<reference evidence="14 15" key="1">
    <citation type="submission" date="2016-10" db="EMBL/GenBank/DDBJ databases">
        <authorList>
            <person name="de Groot N.N."/>
        </authorList>
    </citation>
    <scope>NUCLEOTIDE SEQUENCE [LARGE SCALE GENOMIC DNA]</scope>
    <source>
        <strain evidence="14 15">DSM 46701</strain>
    </source>
</reference>
<feature type="domain" description="UvrD-like helicase ATP-binding" evidence="12">
    <location>
        <begin position="14"/>
        <end position="293"/>
    </location>
</feature>
<evidence type="ECO:0000313" key="15">
    <source>
        <dbReference type="Proteomes" id="UP000199695"/>
    </source>
</evidence>
<dbReference type="Pfam" id="PF00580">
    <property type="entry name" value="UvrD-helicase"/>
    <property type="match status" value="1"/>
</dbReference>
<dbReference type="InterPro" id="IPR027417">
    <property type="entry name" value="P-loop_NTPase"/>
</dbReference>
<dbReference type="FunFam" id="1.10.10.160:FF:000001">
    <property type="entry name" value="ATP-dependent DNA helicase"/>
    <property type="match status" value="1"/>
</dbReference>
<dbReference type="STRING" id="1173111.SAMN05444955_103128"/>
<evidence type="ECO:0000259" key="13">
    <source>
        <dbReference type="PROSITE" id="PS51217"/>
    </source>
</evidence>
<dbReference type="GO" id="GO:0009314">
    <property type="term" value="P:response to radiation"/>
    <property type="evidence" value="ECO:0007669"/>
    <property type="project" value="UniProtKB-ARBA"/>
</dbReference>
<protein>
    <recommendedName>
        <fullName evidence="11">ATP-dependent DNA helicase</fullName>
        <ecNumber evidence="11">5.6.2.4</ecNumber>
    </recommendedName>
</protein>
<dbReference type="InterPro" id="IPR000212">
    <property type="entry name" value="DNA_helicase_UvrD/REP"/>
</dbReference>
<dbReference type="NCBIfam" id="TIGR01073">
    <property type="entry name" value="pcrA"/>
    <property type="match status" value="1"/>
</dbReference>
<dbReference type="AlphaFoldDB" id="A0A1H8C9M0"/>